<reference evidence="4" key="1">
    <citation type="submission" date="2017-01" db="EMBL/GenBank/DDBJ databases">
        <authorList>
            <person name="Wang Y."/>
            <person name="White M."/>
            <person name="Kvist S."/>
            <person name="Moncalvo J.-M."/>
        </authorList>
    </citation>
    <scope>NUCLEOTIDE SEQUENCE [LARGE SCALE GENOMIC DNA]</scope>
    <source>
        <strain evidence="4">ID-206-W2</strain>
    </source>
</reference>
<organism evidence="3 4">
    <name type="scientific">Smittium culicis</name>
    <dbReference type="NCBI Taxonomy" id="133412"/>
    <lineage>
        <taxon>Eukaryota</taxon>
        <taxon>Fungi</taxon>
        <taxon>Fungi incertae sedis</taxon>
        <taxon>Zoopagomycota</taxon>
        <taxon>Kickxellomycotina</taxon>
        <taxon>Harpellomycetes</taxon>
        <taxon>Harpellales</taxon>
        <taxon>Legeriomycetaceae</taxon>
        <taxon>Smittium</taxon>
    </lineage>
</organism>
<dbReference type="InterPro" id="IPR043128">
    <property type="entry name" value="Rev_trsase/Diguanyl_cyclase"/>
</dbReference>
<protein>
    <recommendedName>
        <fullName evidence="2">Reverse transcriptase domain-containing protein</fullName>
    </recommendedName>
</protein>
<dbReference type="AlphaFoldDB" id="A0A1R1XGP4"/>
<proteinExistence type="predicted"/>
<dbReference type="PROSITE" id="PS50878">
    <property type="entry name" value="RT_POL"/>
    <property type="match status" value="1"/>
</dbReference>
<accession>A0A1R1XGP4</accession>
<evidence type="ECO:0000256" key="1">
    <source>
        <dbReference type="SAM" id="MobiDB-lite"/>
    </source>
</evidence>
<dbReference type="Pfam" id="PF00078">
    <property type="entry name" value="RVT_1"/>
    <property type="match status" value="1"/>
</dbReference>
<dbReference type="PANTHER" id="PTHR33050:SF7">
    <property type="entry name" value="RIBONUCLEASE H"/>
    <property type="match status" value="1"/>
</dbReference>
<name>A0A1R1XGP4_9FUNG</name>
<feature type="region of interest" description="Disordered" evidence="1">
    <location>
        <begin position="123"/>
        <end position="146"/>
    </location>
</feature>
<dbReference type="InterPro" id="IPR043502">
    <property type="entry name" value="DNA/RNA_pol_sf"/>
</dbReference>
<dbReference type="Gene3D" id="3.30.70.270">
    <property type="match status" value="1"/>
</dbReference>
<sequence>METLASICRTIHRKDYLTSLDLQDAFMHILVYKNCRKYLRFYWNGRCFQFRVLPFGLSLIPLEFTKILRPVLEWARTKRMRVSAYLDDLMIMGETIEACQRREIVYLLIPVYHTPGYGYQYKENDPQGSVNQDQGSSTRGKQATER</sequence>
<evidence type="ECO:0000313" key="4">
    <source>
        <dbReference type="Proteomes" id="UP000187429"/>
    </source>
</evidence>
<gene>
    <name evidence="3" type="ORF">AYI69_g8855</name>
</gene>
<feature type="domain" description="Reverse transcriptase" evidence="2">
    <location>
        <begin position="1"/>
        <end position="146"/>
    </location>
</feature>
<dbReference type="SUPFAM" id="SSF56672">
    <property type="entry name" value="DNA/RNA polymerases"/>
    <property type="match status" value="1"/>
</dbReference>
<dbReference type="Proteomes" id="UP000187429">
    <property type="component" value="Unassembled WGS sequence"/>
</dbReference>
<evidence type="ECO:0000259" key="2">
    <source>
        <dbReference type="PROSITE" id="PS50878"/>
    </source>
</evidence>
<dbReference type="InterPro" id="IPR000477">
    <property type="entry name" value="RT_dom"/>
</dbReference>
<comment type="caution">
    <text evidence="3">The sequence shown here is derived from an EMBL/GenBank/DDBJ whole genome shotgun (WGS) entry which is preliminary data.</text>
</comment>
<dbReference type="PANTHER" id="PTHR33050">
    <property type="entry name" value="REVERSE TRANSCRIPTASE DOMAIN-CONTAINING PROTEIN"/>
    <property type="match status" value="1"/>
</dbReference>
<keyword evidence="4" id="KW-1185">Reference proteome</keyword>
<dbReference type="OrthoDB" id="7756796at2759"/>
<dbReference type="Gene3D" id="3.10.10.10">
    <property type="entry name" value="HIV Type 1 Reverse Transcriptase, subunit A, domain 1"/>
    <property type="match status" value="1"/>
</dbReference>
<feature type="compositionally biased region" description="Polar residues" evidence="1">
    <location>
        <begin position="126"/>
        <end position="146"/>
    </location>
</feature>
<dbReference type="EMBL" id="LSSM01004935">
    <property type="protein sequence ID" value="OMJ13776.1"/>
    <property type="molecule type" value="Genomic_DNA"/>
</dbReference>
<dbReference type="InterPro" id="IPR052055">
    <property type="entry name" value="Hepadnavirus_pol/RT"/>
</dbReference>
<evidence type="ECO:0000313" key="3">
    <source>
        <dbReference type="EMBL" id="OMJ13776.1"/>
    </source>
</evidence>